<evidence type="ECO:0000259" key="2">
    <source>
        <dbReference type="Pfam" id="PF20237"/>
    </source>
</evidence>
<keyword evidence="4" id="KW-1185">Reference proteome</keyword>
<dbReference type="Pfam" id="PF20237">
    <property type="entry name" value="DUF6594"/>
    <property type="match status" value="1"/>
</dbReference>
<feature type="transmembrane region" description="Helical" evidence="1">
    <location>
        <begin position="337"/>
        <end position="354"/>
    </location>
</feature>
<reference evidence="3" key="1">
    <citation type="journal article" date="2020" name="Stud. Mycol.">
        <title>101 Dothideomycetes genomes: a test case for predicting lifestyles and emergence of pathogens.</title>
        <authorList>
            <person name="Haridas S."/>
            <person name="Albert R."/>
            <person name="Binder M."/>
            <person name="Bloem J."/>
            <person name="Labutti K."/>
            <person name="Salamov A."/>
            <person name="Andreopoulos B."/>
            <person name="Baker S."/>
            <person name="Barry K."/>
            <person name="Bills G."/>
            <person name="Bluhm B."/>
            <person name="Cannon C."/>
            <person name="Castanera R."/>
            <person name="Culley D."/>
            <person name="Daum C."/>
            <person name="Ezra D."/>
            <person name="Gonzalez J."/>
            <person name="Henrissat B."/>
            <person name="Kuo A."/>
            <person name="Liang C."/>
            <person name="Lipzen A."/>
            <person name="Lutzoni F."/>
            <person name="Magnuson J."/>
            <person name="Mondo S."/>
            <person name="Nolan M."/>
            <person name="Ohm R."/>
            <person name="Pangilinan J."/>
            <person name="Park H.-J."/>
            <person name="Ramirez L."/>
            <person name="Alfaro M."/>
            <person name="Sun H."/>
            <person name="Tritt A."/>
            <person name="Yoshinaga Y."/>
            <person name="Zwiers L.-H."/>
            <person name="Turgeon B."/>
            <person name="Goodwin S."/>
            <person name="Spatafora J."/>
            <person name="Crous P."/>
            <person name="Grigoriev I."/>
        </authorList>
    </citation>
    <scope>NUCLEOTIDE SEQUENCE</scope>
    <source>
        <strain evidence="3">CBS 121739</strain>
    </source>
</reference>
<evidence type="ECO:0000313" key="3">
    <source>
        <dbReference type="EMBL" id="KAF2758711.1"/>
    </source>
</evidence>
<name>A0A6A6WC74_9PEZI</name>
<dbReference type="PANTHER" id="PTHR34502">
    <property type="entry name" value="DUF6594 DOMAIN-CONTAINING PROTEIN-RELATED"/>
    <property type="match status" value="1"/>
</dbReference>
<dbReference type="AlphaFoldDB" id="A0A6A6WC74"/>
<dbReference type="RefSeq" id="XP_033601162.1">
    <property type="nucleotide sequence ID" value="XM_033746964.1"/>
</dbReference>
<keyword evidence="1" id="KW-0812">Transmembrane</keyword>
<dbReference type="EMBL" id="ML996571">
    <property type="protein sequence ID" value="KAF2758711.1"/>
    <property type="molecule type" value="Genomic_DNA"/>
</dbReference>
<evidence type="ECO:0000313" key="4">
    <source>
        <dbReference type="Proteomes" id="UP000799437"/>
    </source>
</evidence>
<accession>A0A6A6WC74</accession>
<dbReference type="InterPro" id="IPR046529">
    <property type="entry name" value="DUF6594"/>
</dbReference>
<protein>
    <recommendedName>
        <fullName evidence="2">DUF6594 domain-containing protein</fullName>
    </recommendedName>
</protein>
<keyword evidence="1" id="KW-0472">Membrane</keyword>
<organism evidence="3 4">
    <name type="scientific">Pseudovirgaria hyperparasitica</name>
    <dbReference type="NCBI Taxonomy" id="470096"/>
    <lineage>
        <taxon>Eukaryota</taxon>
        <taxon>Fungi</taxon>
        <taxon>Dikarya</taxon>
        <taxon>Ascomycota</taxon>
        <taxon>Pezizomycotina</taxon>
        <taxon>Dothideomycetes</taxon>
        <taxon>Dothideomycetes incertae sedis</taxon>
        <taxon>Acrospermales</taxon>
        <taxon>Acrospermaceae</taxon>
        <taxon>Pseudovirgaria</taxon>
    </lineage>
</organism>
<proteinExistence type="predicted"/>
<keyword evidence="1" id="KW-1133">Transmembrane helix</keyword>
<feature type="domain" description="DUF6594" evidence="2">
    <location>
        <begin position="90"/>
        <end position="349"/>
    </location>
</feature>
<dbReference type="Proteomes" id="UP000799437">
    <property type="component" value="Unassembled WGS sequence"/>
</dbReference>
<feature type="transmembrane region" description="Helical" evidence="1">
    <location>
        <begin position="283"/>
        <end position="303"/>
    </location>
</feature>
<sequence>MRVASPQTFITGGDSSDETGKCCVGEKVTQLDPNFSRTSTLAGTGTSKPSIAMRVFSFFGLDDLFPGPWEWDDRYKDVRSERVDDYPIGYGRLAAHMSSDNNFCVYRRFGTARNRVILRCQTEIAELEMAIDVIEREESDRAEKTGGRPRKLMTIHDPDMSQVMSALSQKLEEYDNLLEREQKSLSMAKPTGRNYRTLLHWCWNNKPMVRSESGHLNVRDDFVILVDDQNSVIHVFFGWLLRRGPFKRIANIFRTKDQQTKASEADNRTVLFSQERFTTFFKMLFLLLVIVMLLVPVSILYIMELTKMARLFVVISFVLYFPIMVFCFSRRLKSQELLSATAAYTAVLVACLFLT</sequence>
<dbReference type="GeneID" id="54488018"/>
<gene>
    <name evidence="3" type="ORF">EJ05DRAFT_500228</name>
</gene>
<evidence type="ECO:0000256" key="1">
    <source>
        <dbReference type="SAM" id="Phobius"/>
    </source>
</evidence>
<dbReference type="PANTHER" id="PTHR34502:SF3">
    <property type="entry name" value="DUF6594 DOMAIN-CONTAINING PROTEIN"/>
    <property type="match status" value="1"/>
</dbReference>
<dbReference type="OrthoDB" id="3533814at2759"/>
<feature type="transmembrane region" description="Helical" evidence="1">
    <location>
        <begin position="309"/>
        <end position="328"/>
    </location>
</feature>